<accession>A0A0W0VCH5</accession>
<evidence type="ECO:0000313" key="3">
    <source>
        <dbReference type="EMBL" id="KTD17791.1"/>
    </source>
</evidence>
<evidence type="ECO:0000256" key="2">
    <source>
        <dbReference type="ARBA" id="ARBA00023002"/>
    </source>
</evidence>
<dbReference type="PATRIC" id="fig|456.5.peg.2252"/>
<dbReference type="InterPro" id="IPR002347">
    <property type="entry name" value="SDR_fam"/>
</dbReference>
<dbReference type="OrthoDB" id="9793499at2"/>
<protein>
    <submittedName>
        <fullName evidence="3">Pteridine reductase</fullName>
    </submittedName>
</protein>
<dbReference type="NCBIfam" id="NF006598">
    <property type="entry name" value="PRK09135.1"/>
    <property type="match status" value="1"/>
</dbReference>
<dbReference type="PRINTS" id="PR00081">
    <property type="entry name" value="GDHRDH"/>
</dbReference>
<organism evidence="3 4">
    <name type="scientific">Legionella jordanis</name>
    <dbReference type="NCBI Taxonomy" id="456"/>
    <lineage>
        <taxon>Bacteria</taxon>
        <taxon>Pseudomonadati</taxon>
        <taxon>Pseudomonadota</taxon>
        <taxon>Gammaproteobacteria</taxon>
        <taxon>Legionellales</taxon>
        <taxon>Legionellaceae</taxon>
        <taxon>Legionella</taxon>
    </lineage>
</organism>
<dbReference type="SUPFAM" id="SSF51735">
    <property type="entry name" value="NAD(P)-binding Rossmann-fold domains"/>
    <property type="match status" value="1"/>
</dbReference>
<sequence>MNLANKQALRVALVTGGGRRIGASIVKALHGAGFDVAIHCHHSLPQAKALAEQLNLRRAHSACVIQQNLHEADAAKQLIDKTISWKGRLDAIINNASMFAASDFGEDQHELWEAMFRLNVQLPFLLSCAAYPFLTVSRGIIINITDIHAEKPLKGYSVYCQTKAALLMQTKSLAREFAPEIRVNAVAPGAIIWPEHENALSPDKQQQIIASTPLKRHGNPDFVAQAVIALLENPYITGQVLNVDGGRSIV</sequence>
<keyword evidence="2" id="KW-0560">Oxidoreductase</keyword>
<evidence type="ECO:0000313" key="4">
    <source>
        <dbReference type="Proteomes" id="UP000055035"/>
    </source>
</evidence>
<dbReference type="STRING" id="456.Ljor_2097"/>
<dbReference type="Proteomes" id="UP000055035">
    <property type="component" value="Unassembled WGS sequence"/>
</dbReference>
<dbReference type="RefSeq" id="WP_058471513.1">
    <property type="nucleotide sequence ID" value="NZ_CAAAIC010000001.1"/>
</dbReference>
<reference evidence="3 4" key="1">
    <citation type="submission" date="2015-11" db="EMBL/GenBank/DDBJ databases">
        <title>Genomic analysis of 38 Legionella species identifies large and diverse effector repertoires.</title>
        <authorList>
            <person name="Burstein D."/>
            <person name="Amaro F."/>
            <person name="Zusman T."/>
            <person name="Lifshitz Z."/>
            <person name="Cohen O."/>
            <person name="Gilbert J.A."/>
            <person name="Pupko T."/>
            <person name="Shuman H.A."/>
            <person name="Segal G."/>
        </authorList>
    </citation>
    <scope>NUCLEOTIDE SEQUENCE [LARGE SCALE GENOMIC DNA]</scope>
    <source>
        <strain evidence="3 4">BL-540</strain>
    </source>
</reference>
<dbReference type="InterPro" id="IPR036291">
    <property type="entry name" value="NAD(P)-bd_dom_sf"/>
</dbReference>
<dbReference type="PANTHER" id="PTHR43639">
    <property type="entry name" value="OXIDOREDUCTASE, SHORT-CHAIN DEHYDROGENASE/REDUCTASE FAMILY (AFU_ORTHOLOGUE AFUA_5G02870)"/>
    <property type="match status" value="1"/>
</dbReference>
<dbReference type="EMBL" id="LNYJ01000011">
    <property type="protein sequence ID" value="KTD17791.1"/>
    <property type="molecule type" value="Genomic_DNA"/>
</dbReference>
<dbReference type="AlphaFoldDB" id="A0A0W0VCH5"/>
<comment type="caution">
    <text evidence="3">The sequence shown here is derived from an EMBL/GenBank/DDBJ whole genome shotgun (WGS) entry which is preliminary data.</text>
</comment>
<keyword evidence="4" id="KW-1185">Reference proteome</keyword>
<dbReference type="PANTHER" id="PTHR43639:SF1">
    <property type="entry name" value="SHORT-CHAIN DEHYDROGENASE_REDUCTASE FAMILY PROTEIN"/>
    <property type="match status" value="1"/>
</dbReference>
<proteinExistence type="inferred from homology"/>
<evidence type="ECO:0000256" key="1">
    <source>
        <dbReference type="ARBA" id="ARBA00006484"/>
    </source>
</evidence>
<name>A0A0W0VCH5_9GAMM</name>
<dbReference type="Pfam" id="PF13561">
    <property type="entry name" value="adh_short_C2"/>
    <property type="match status" value="1"/>
</dbReference>
<dbReference type="Gene3D" id="3.40.50.720">
    <property type="entry name" value="NAD(P)-binding Rossmann-like Domain"/>
    <property type="match status" value="1"/>
</dbReference>
<comment type="similarity">
    <text evidence="1">Belongs to the short-chain dehydrogenases/reductases (SDR) family.</text>
</comment>
<dbReference type="PRINTS" id="PR00080">
    <property type="entry name" value="SDRFAMILY"/>
</dbReference>
<dbReference type="GO" id="GO:0016491">
    <property type="term" value="F:oxidoreductase activity"/>
    <property type="evidence" value="ECO:0007669"/>
    <property type="project" value="UniProtKB-KW"/>
</dbReference>
<gene>
    <name evidence="3" type="primary">phaB</name>
    <name evidence="3" type="ORF">Ljor_2097</name>
</gene>